<name>A0AAV8SSF8_9ROSI</name>
<keyword evidence="4" id="KW-1185">Reference proteome</keyword>
<evidence type="ECO:0000313" key="3">
    <source>
        <dbReference type="EMBL" id="KAJ8755226.1"/>
    </source>
</evidence>
<protein>
    <recommendedName>
        <fullName evidence="2">Reverse transcriptase Ty1/copia-type domain-containing protein</fullName>
    </recommendedName>
</protein>
<dbReference type="PANTHER" id="PTHR11439">
    <property type="entry name" value="GAG-POL-RELATED RETROTRANSPOSON"/>
    <property type="match status" value="1"/>
</dbReference>
<evidence type="ECO:0000259" key="2">
    <source>
        <dbReference type="Pfam" id="PF07727"/>
    </source>
</evidence>
<dbReference type="Pfam" id="PF07727">
    <property type="entry name" value="RVT_2"/>
    <property type="match status" value="1"/>
</dbReference>
<evidence type="ECO:0000256" key="1">
    <source>
        <dbReference type="SAM" id="MobiDB-lite"/>
    </source>
</evidence>
<feature type="region of interest" description="Disordered" evidence="1">
    <location>
        <begin position="96"/>
        <end position="176"/>
    </location>
</feature>
<reference evidence="3 4" key="1">
    <citation type="submission" date="2021-09" db="EMBL/GenBank/DDBJ databases">
        <title>Genomic insights and catalytic innovation underlie evolution of tropane alkaloids biosynthesis.</title>
        <authorList>
            <person name="Wang Y.-J."/>
            <person name="Tian T."/>
            <person name="Huang J.-P."/>
            <person name="Huang S.-X."/>
        </authorList>
    </citation>
    <scope>NUCLEOTIDE SEQUENCE [LARGE SCALE GENOMIC DNA]</scope>
    <source>
        <strain evidence="3">KIB-2018</strain>
        <tissue evidence="3">Leaf</tissue>
    </source>
</reference>
<evidence type="ECO:0000313" key="4">
    <source>
        <dbReference type="Proteomes" id="UP001159364"/>
    </source>
</evidence>
<comment type="caution">
    <text evidence="3">The sequence shown here is derived from an EMBL/GenBank/DDBJ whole genome shotgun (WGS) entry which is preliminary data.</text>
</comment>
<dbReference type="SUPFAM" id="SSF56672">
    <property type="entry name" value="DNA/RNA polymerases"/>
    <property type="match status" value="2"/>
</dbReference>
<sequence length="397" mass="43568">MPEYSGNEGITVGNGTKILITHSGSTRLDASNSTFTLSNTFCVPQIKRNLISDLQTRKPLVHGRSNEGLYEWPTTTPTANIVFKEMSNRAATLTWDLQPKTPTATLPDYPTQPPSLPPPIPSRALAAPTASATSSTLQGMPSTSPLHTPVPLDSPPYTEHTVTPTETQPLAEIKRKSDGSIDRYKARLVAKGFTQRPGIDYHSKFSPVVKPTIVRIVLSIAVSCQWPLRQLDVNNAFLQGELQEECKPTSTPMSTTTCLSINDGASSFDSSRYRTVLGKLQYLSFTRPDISYVVNKLSQFMHRPSELHWQALKRVLRYLRGTSTLGLHIKPSSSFNLLMYSDADWAGDVDGRNSTSGHILYLGGNPISWSSKKQQTVARSSTEAEFKVVANSASEVS</sequence>
<feature type="domain" description="Reverse transcriptase Ty1/copia-type" evidence="2">
    <location>
        <begin position="176"/>
        <end position="245"/>
    </location>
</feature>
<dbReference type="InterPro" id="IPR043502">
    <property type="entry name" value="DNA/RNA_pol_sf"/>
</dbReference>
<accession>A0AAV8SSF8</accession>
<gene>
    <name evidence="3" type="ORF">K2173_019024</name>
</gene>
<dbReference type="Proteomes" id="UP001159364">
    <property type="component" value="Linkage Group LG09"/>
</dbReference>
<dbReference type="CDD" id="cd09272">
    <property type="entry name" value="RNase_HI_RT_Ty1"/>
    <property type="match status" value="1"/>
</dbReference>
<dbReference type="InterPro" id="IPR013103">
    <property type="entry name" value="RVT_2"/>
</dbReference>
<dbReference type="EMBL" id="JAIWQS010000009">
    <property type="protein sequence ID" value="KAJ8755226.1"/>
    <property type="molecule type" value="Genomic_DNA"/>
</dbReference>
<proteinExistence type="predicted"/>
<dbReference type="PANTHER" id="PTHR11439:SF455">
    <property type="entry name" value="RLK (RECEPTOR-LIKE PROTEIN KINASE) 8, PUTATIVE-RELATED"/>
    <property type="match status" value="1"/>
</dbReference>
<feature type="compositionally biased region" description="Low complexity" evidence="1">
    <location>
        <begin position="122"/>
        <end position="137"/>
    </location>
</feature>
<dbReference type="AlphaFoldDB" id="A0AAV8SSF8"/>
<organism evidence="3 4">
    <name type="scientific">Erythroxylum novogranatense</name>
    <dbReference type="NCBI Taxonomy" id="1862640"/>
    <lineage>
        <taxon>Eukaryota</taxon>
        <taxon>Viridiplantae</taxon>
        <taxon>Streptophyta</taxon>
        <taxon>Embryophyta</taxon>
        <taxon>Tracheophyta</taxon>
        <taxon>Spermatophyta</taxon>
        <taxon>Magnoliopsida</taxon>
        <taxon>eudicotyledons</taxon>
        <taxon>Gunneridae</taxon>
        <taxon>Pentapetalae</taxon>
        <taxon>rosids</taxon>
        <taxon>fabids</taxon>
        <taxon>Malpighiales</taxon>
        <taxon>Erythroxylaceae</taxon>
        <taxon>Erythroxylum</taxon>
    </lineage>
</organism>
<feature type="compositionally biased region" description="Pro residues" evidence="1">
    <location>
        <begin position="110"/>
        <end position="121"/>
    </location>
</feature>